<dbReference type="RefSeq" id="WP_288199348.1">
    <property type="nucleotide sequence ID" value="NZ_LT608334.1"/>
</dbReference>
<feature type="transmembrane region" description="Helical" evidence="6">
    <location>
        <begin position="145"/>
        <end position="164"/>
    </location>
</feature>
<keyword evidence="3 6" id="KW-0812">Transmembrane</keyword>
<feature type="transmembrane region" description="Helical" evidence="6">
    <location>
        <begin position="76"/>
        <end position="92"/>
    </location>
</feature>
<comment type="subcellular location">
    <subcellularLocation>
        <location evidence="1">Cell membrane</location>
        <topology evidence="1">Multi-pass membrane protein</topology>
    </subcellularLocation>
</comment>
<dbReference type="GO" id="GO:0015171">
    <property type="term" value="F:amino acid transmembrane transporter activity"/>
    <property type="evidence" value="ECO:0007669"/>
    <property type="project" value="TreeGrafter"/>
</dbReference>
<feature type="transmembrane region" description="Helical" evidence="6">
    <location>
        <begin position="42"/>
        <end position="69"/>
    </location>
</feature>
<gene>
    <name evidence="7" type="ORF">KL86PLE_100695</name>
</gene>
<evidence type="ECO:0000256" key="3">
    <source>
        <dbReference type="ARBA" id="ARBA00022692"/>
    </source>
</evidence>
<keyword evidence="4 6" id="KW-1133">Transmembrane helix</keyword>
<dbReference type="InterPro" id="IPR001123">
    <property type="entry name" value="LeuE-type"/>
</dbReference>
<dbReference type="EMBL" id="FMJD01000002">
    <property type="protein sequence ID" value="SCM72752.1"/>
    <property type="molecule type" value="Genomic_DNA"/>
</dbReference>
<accession>A0A212L5A0</accession>
<evidence type="ECO:0000256" key="4">
    <source>
        <dbReference type="ARBA" id="ARBA00022989"/>
    </source>
</evidence>
<evidence type="ECO:0000256" key="6">
    <source>
        <dbReference type="SAM" id="Phobius"/>
    </source>
</evidence>
<dbReference type="GO" id="GO:0005886">
    <property type="term" value="C:plasma membrane"/>
    <property type="evidence" value="ECO:0007669"/>
    <property type="project" value="UniProtKB-SubCell"/>
</dbReference>
<name>A0A212L5A0_9HYPH</name>
<evidence type="ECO:0000313" key="7">
    <source>
        <dbReference type="EMBL" id="SCM72752.1"/>
    </source>
</evidence>
<dbReference type="Pfam" id="PF01810">
    <property type="entry name" value="LysE"/>
    <property type="match status" value="1"/>
</dbReference>
<reference evidence="7" key="1">
    <citation type="submission" date="2016-08" db="EMBL/GenBank/DDBJ databases">
        <authorList>
            <person name="Seilhamer J.J."/>
        </authorList>
    </citation>
    <scope>NUCLEOTIDE SEQUENCE</scope>
    <source>
        <strain evidence="7">86</strain>
    </source>
</reference>
<feature type="transmembrane region" description="Helical" evidence="6">
    <location>
        <begin position="184"/>
        <end position="207"/>
    </location>
</feature>
<dbReference type="AlphaFoldDB" id="A0A212L5A0"/>
<organism evidence="7">
    <name type="scientific">uncultured Pleomorphomonas sp</name>
    <dbReference type="NCBI Taxonomy" id="442121"/>
    <lineage>
        <taxon>Bacteria</taxon>
        <taxon>Pseudomonadati</taxon>
        <taxon>Pseudomonadota</taxon>
        <taxon>Alphaproteobacteria</taxon>
        <taxon>Hyphomicrobiales</taxon>
        <taxon>Pleomorphomonadaceae</taxon>
        <taxon>Pleomorphomonas</taxon>
        <taxon>environmental samples</taxon>
    </lineage>
</organism>
<evidence type="ECO:0000256" key="2">
    <source>
        <dbReference type="ARBA" id="ARBA00022475"/>
    </source>
</evidence>
<evidence type="ECO:0000256" key="1">
    <source>
        <dbReference type="ARBA" id="ARBA00004651"/>
    </source>
</evidence>
<evidence type="ECO:0000256" key="5">
    <source>
        <dbReference type="ARBA" id="ARBA00023136"/>
    </source>
</evidence>
<sequence length="209" mass="21009">MSLLLLAAKGFALGFAVAAPLGPIGALCINRTLQRGFQVGLAGGLGTALADALYGGLAALGFAAFSAFLGAIDGPLRLCGGLAMIWLGWQGMRPKPPRPAADIGARDLLGSIGATFLLTIANPTTILSFAVFFAGLGLASTADTLSALVVVASVFAGSLAWWVILTGGVAMVRHKVGARFALWVGRLSGGLILAFGLLAVGSFVAGLGR</sequence>
<keyword evidence="2" id="KW-1003">Cell membrane</keyword>
<protein>
    <submittedName>
        <fullName evidence="7">Lysine exporter protein</fullName>
    </submittedName>
</protein>
<keyword evidence="5 6" id="KW-0472">Membrane</keyword>
<dbReference type="PANTHER" id="PTHR30086">
    <property type="entry name" value="ARGININE EXPORTER PROTEIN ARGO"/>
    <property type="match status" value="1"/>
</dbReference>
<feature type="transmembrane region" description="Helical" evidence="6">
    <location>
        <begin position="112"/>
        <end position="138"/>
    </location>
</feature>
<proteinExistence type="predicted"/>
<dbReference type="PANTHER" id="PTHR30086:SF20">
    <property type="entry name" value="ARGININE EXPORTER PROTEIN ARGO-RELATED"/>
    <property type="match status" value="1"/>
</dbReference>